<dbReference type="GO" id="GO:0005248">
    <property type="term" value="F:voltage-gated sodium channel activity"/>
    <property type="evidence" value="ECO:0007669"/>
    <property type="project" value="TreeGrafter"/>
</dbReference>
<dbReference type="SUPFAM" id="SSF47473">
    <property type="entry name" value="EF-hand"/>
    <property type="match status" value="1"/>
</dbReference>
<dbReference type="Gene3D" id="1.20.120.350">
    <property type="entry name" value="Voltage-gated potassium channels. Chain C"/>
    <property type="match status" value="1"/>
</dbReference>
<keyword evidence="3 6" id="KW-1133">Transmembrane helix</keyword>
<dbReference type="PROSITE" id="PS50222">
    <property type="entry name" value="EF_HAND_2"/>
    <property type="match status" value="1"/>
</dbReference>
<dbReference type="SUPFAM" id="SSF81324">
    <property type="entry name" value="Voltage-gated potassium channels"/>
    <property type="match status" value="1"/>
</dbReference>
<feature type="transmembrane region" description="Helical" evidence="6">
    <location>
        <begin position="343"/>
        <end position="362"/>
    </location>
</feature>
<feature type="region of interest" description="Disordered" evidence="5">
    <location>
        <begin position="112"/>
        <end position="147"/>
    </location>
</feature>
<accession>A0A813GN16</accession>
<feature type="compositionally biased region" description="Pro residues" evidence="5">
    <location>
        <begin position="55"/>
        <end position="64"/>
    </location>
</feature>
<feature type="domain" description="EF-hand" evidence="7">
    <location>
        <begin position="498"/>
        <end position="533"/>
    </location>
</feature>
<proteinExistence type="predicted"/>
<dbReference type="InterPro" id="IPR011992">
    <property type="entry name" value="EF-hand-dom_pair"/>
</dbReference>
<feature type="transmembrane region" description="Helical" evidence="6">
    <location>
        <begin position="185"/>
        <end position="208"/>
    </location>
</feature>
<evidence type="ECO:0000259" key="7">
    <source>
        <dbReference type="PROSITE" id="PS50222"/>
    </source>
</evidence>
<dbReference type="PANTHER" id="PTHR10037">
    <property type="entry name" value="VOLTAGE-GATED CATION CHANNEL CALCIUM AND SODIUM"/>
    <property type="match status" value="1"/>
</dbReference>
<comment type="caution">
    <text evidence="8">The sequence shown here is derived from an EMBL/GenBank/DDBJ whole genome shotgun (WGS) entry which is preliminary data.</text>
</comment>
<protein>
    <recommendedName>
        <fullName evidence="7">EF-hand domain-containing protein</fullName>
    </recommendedName>
</protein>
<sequence length="582" mass="65546">MADDLSDLRAALRAELFLVAAESQETLRGILRAELQGLLQELRLNQEEQSCQGQPPTPREPPTPRAGVVADSPLSQGDAARPPLLRRATDIPGAHLHLARASSFGSMHDGLSEAEAVQPEPWRRHPRKAQGQKSPKKKSCVPEATEPRQVPLLAEEPLIRTSRQYSNMSSRLPKLSLPSMKGASWVAQLVESAGFSSFIAAMILLNALTIGAQTDYMARYQTTRAPSCFYSFETVFCFIFTTELSLRIYVHRGIFFFGPERRWNLFDGMLVLMQFLEQLMEFLVFTHEGLSKSQLSEYTDDTGTLRVLRIFRILRILRLLRIVHLNGELQAIIVAITMGMRSFYWTVALTLLLTYVVGVFLTQCVTDHQVTQTPESLNHDLEEYYGTLGSTMLALFQAISGGKEWREMLSPMMSDITVWLSVPFCMYIAFVAFAMMNILTGIFVDKSMQSGQEEKRRMLLQEIQAVFDDGHSSEITWLDFQAQLQNPHLQQLFAALDVDEEDAHELFHVLDTTQRGAIEVEDFVNGCLRLDGAAKAVDLAAFTEEHRRMSRYLIAQTDFMNKGLQSIAASIRPAAFDSKGFD</sequence>
<evidence type="ECO:0000256" key="1">
    <source>
        <dbReference type="ARBA" id="ARBA00004141"/>
    </source>
</evidence>
<dbReference type="Proteomes" id="UP000654075">
    <property type="component" value="Unassembled WGS sequence"/>
</dbReference>
<evidence type="ECO:0000313" key="9">
    <source>
        <dbReference type="Proteomes" id="UP000654075"/>
    </source>
</evidence>
<dbReference type="InterPro" id="IPR005821">
    <property type="entry name" value="Ion_trans_dom"/>
</dbReference>
<evidence type="ECO:0000256" key="2">
    <source>
        <dbReference type="ARBA" id="ARBA00022692"/>
    </source>
</evidence>
<dbReference type="InterPro" id="IPR002048">
    <property type="entry name" value="EF_hand_dom"/>
</dbReference>
<dbReference type="Pfam" id="PF00520">
    <property type="entry name" value="Ion_trans"/>
    <property type="match status" value="1"/>
</dbReference>
<comment type="subcellular location">
    <subcellularLocation>
        <location evidence="1">Membrane</location>
        <topology evidence="1">Multi-pass membrane protein</topology>
    </subcellularLocation>
</comment>
<dbReference type="GO" id="GO:0005509">
    <property type="term" value="F:calcium ion binding"/>
    <property type="evidence" value="ECO:0007669"/>
    <property type="project" value="InterPro"/>
</dbReference>
<feature type="transmembrane region" description="Helical" evidence="6">
    <location>
        <begin position="420"/>
        <end position="444"/>
    </location>
</feature>
<dbReference type="Gene3D" id="1.10.238.10">
    <property type="entry name" value="EF-hand"/>
    <property type="match status" value="1"/>
</dbReference>
<feature type="transmembrane region" description="Helical" evidence="6">
    <location>
        <begin position="229"/>
        <end position="249"/>
    </location>
</feature>
<dbReference type="OrthoDB" id="416199at2759"/>
<dbReference type="GO" id="GO:0086010">
    <property type="term" value="P:membrane depolarization during action potential"/>
    <property type="evidence" value="ECO:0007669"/>
    <property type="project" value="TreeGrafter"/>
</dbReference>
<dbReference type="PANTHER" id="PTHR10037:SF62">
    <property type="entry name" value="SODIUM CHANNEL PROTEIN 60E"/>
    <property type="match status" value="1"/>
</dbReference>
<feature type="region of interest" description="Disordered" evidence="5">
    <location>
        <begin position="47"/>
        <end position="81"/>
    </location>
</feature>
<evidence type="ECO:0000256" key="4">
    <source>
        <dbReference type="ARBA" id="ARBA00023136"/>
    </source>
</evidence>
<dbReference type="AlphaFoldDB" id="A0A813GN16"/>
<name>A0A813GN16_POLGL</name>
<feature type="compositionally biased region" description="Basic residues" evidence="5">
    <location>
        <begin position="124"/>
        <end position="139"/>
    </location>
</feature>
<evidence type="ECO:0000256" key="5">
    <source>
        <dbReference type="SAM" id="MobiDB-lite"/>
    </source>
</evidence>
<evidence type="ECO:0000256" key="6">
    <source>
        <dbReference type="SAM" id="Phobius"/>
    </source>
</evidence>
<keyword evidence="9" id="KW-1185">Reference proteome</keyword>
<dbReference type="InterPro" id="IPR043203">
    <property type="entry name" value="VGCC_Ca_Na"/>
</dbReference>
<evidence type="ECO:0000313" key="8">
    <source>
        <dbReference type="EMBL" id="CAE8625479.1"/>
    </source>
</evidence>
<reference evidence="8" key="1">
    <citation type="submission" date="2021-02" db="EMBL/GenBank/DDBJ databases">
        <authorList>
            <person name="Dougan E. K."/>
            <person name="Rhodes N."/>
            <person name="Thang M."/>
            <person name="Chan C."/>
        </authorList>
    </citation>
    <scope>NUCLEOTIDE SEQUENCE</scope>
</reference>
<keyword evidence="2 6" id="KW-0812">Transmembrane</keyword>
<dbReference type="GO" id="GO:0001518">
    <property type="term" value="C:voltage-gated sodium channel complex"/>
    <property type="evidence" value="ECO:0007669"/>
    <property type="project" value="TreeGrafter"/>
</dbReference>
<dbReference type="OMA" id="MMHISSE"/>
<gene>
    <name evidence="8" type="ORF">PGLA1383_LOCUS42475</name>
</gene>
<evidence type="ECO:0000256" key="3">
    <source>
        <dbReference type="ARBA" id="ARBA00022989"/>
    </source>
</evidence>
<dbReference type="InterPro" id="IPR027359">
    <property type="entry name" value="Volt_channel_dom_sf"/>
</dbReference>
<organism evidence="8 9">
    <name type="scientific">Polarella glacialis</name>
    <name type="common">Dinoflagellate</name>
    <dbReference type="NCBI Taxonomy" id="89957"/>
    <lineage>
        <taxon>Eukaryota</taxon>
        <taxon>Sar</taxon>
        <taxon>Alveolata</taxon>
        <taxon>Dinophyceae</taxon>
        <taxon>Suessiales</taxon>
        <taxon>Suessiaceae</taxon>
        <taxon>Polarella</taxon>
    </lineage>
</organism>
<keyword evidence="4 6" id="KW-0472">Membrane</keyword>
<dbReference type="EMBL" id="CAJNNV010028691">
    <property type="protein sequence ID" value="CAE8625479.1"/>
    <property type="molecule type" value="Genomic_DNA"/>
</dbReference>
<dbReference type="Gene3D" id="1.10.287.70">
    <property type="match status" value="1"/>
</dbReference>